<dbReference type="Gene3D" id="3.40.50.1820">
    <property type="entry name" value="alpha/beta hydrolase"/>
    <property type="match status" value="1"/>
</dbReference>
<comment type="caution">
    <text evidence="2">The sequence shown here is derived from an EMBL/GenBank/DDBJ whole genome shotgun (WGS) entry which is preliminary data.</text>
</comment>
<dbReference type="STRING" id="1163406.A0A0L0NAC6"/>
<dbReference type="InterPro" id="IPR029058">
    <property type="entry name" value="AB_hydrolase_fold"/>
</dbReference>
<gene>
    <name evidence="2" type="ORF">TOPH_04330</name>
</gene>
<dbReference type="Proteomes" id="UP000036947">
    <property type="component" value="Unassembled WGS sequence"/>
</dbReference>
<feature type="region of interest" description="Disordered" evidence="1">
    <location>
        <begin position="1"/>
        <end position="21"/>
    </location>
</feature>
<name>A0A0L0NAC6_TOLOC</name>
<dbReference type="InterPro" id="IPR050228">
    <property type="entry name" value="Carboxylesterase_BioH"/>
</dbReference>
<proteinExistence type="predicted"/>
<keyword evidence="3" id="KW-1185">Reference proteome</keyword>
<organism evidence="2 3">
    <name type="scientific">Tolypocladium ophioglossoides (strain CBS 100239)</name>
    <name type="common">Snaketongue truffleclub</name>
    <name type="synonym">Elaphocordyceps ophioglossoides</name>
    <dbReference type="NCBI Taxonomy" id="1163406"/>
    <lineage>
        <taxon>Eukaryota</taxon>
        <taxon>Fungi</taxon>
        <taxon>Dikarya</taxon>
        <taxon>Ascomycota</taxon>
        <taxon>Pezizomycotina</taxon>
        <taxon>Sordariomycetes</taxon>
        <taxon>Hypocreomycetidae</taxon>
        <taxon>Hypocreales</taxon>
        <taxon>Ophiocordycipitaceae</taxon>
        <taxon>Tolypocladium</taxon>
    </lineage>
</organism>
<protein>
    <submittedName>
        <fullName evidence="2">Uncharacterized protein</fullName>
    </submittedName>
</protein>
<reference evidence="2 3" key="1">
    <citation type="journal article" date="2015" name="BMC Genomics">
        <title>The genome of the truffle-parasite Tolypocladium ophioglossoides and the evolution of antifungal peptaibiotics.</title>
        <authorList>
            <person name="Quandt C.A."/>
            <person name="Bushley K.E."/>
            <person name="Spatafora J.W."/>
        </authorList>
    </citation>
    <scope>NUCLEOTIDE SEQUENCE [LARGE SCALE GENOMIC DNA]</scope>
    <source>
        <strain evidence="2 3">CBS 100239</strain>
    </source>
</reference>
<dbReference type="PANTHER" id="PTHR43194:SF4">
    <property type="entry name" value="AB HYDROLASE-1 DOMAIN-CONTAINING PROTEIN"/>
    <property type="match status" value="1"/>
</dbReference>
<feature type="region of interest" description="Disordered" evidence="1">
    <location>
        <begin position="171"/>
        <end position="203"/>
    </location>
</feature>
<accession>A0A0L0NAC6</accession>
<sequence length="443" mass="48094">MTDWEVNGGEHQHPAAHDTSATGIAMMPAYPHVVEGGMVQPQSQQQAASSLNLALQSHAGPVYQPREGVMCTQSTFFVETNPSRQLLGHMYVECLKPLLNNQLPIILIHGDFHTGQIWSTKPDGNPGWASYFCYNGRCVYVVDLPPFGRSNIDCRPLDPARMSNETFRMDESTVERALTAPGKQESERWAGARNHSQWPGTGQRGDPIFQGYYASLVPLQSKKVDRQALAQDALARLLERTGRAVLVGEGAGATMAWLAADLKPDLVAAVVAVEPAGPPAGSATHMGEDGLLRYSRHIKYAPGVRPYGLADIPLTYDPPLGMPSIGAAHYGPALDLATAFSQSGDISCVLQPGGIARAGYGPVPEPRKLVNLRQIPHAIVTAQASSHSTYDWAAIQFMRQAGVGVFHIRLEEYYLFGNGHLMFLESNSDEIASLIDLWIGMKT</sequence>
<evidence type="ECO:0000313" key="2">
    <source>
        <dbReference type="EMBL" id="KND91073.1"/>
    </source>
</evidence>
<dbReference type="SUPFAM" id="SSF53474">
    <property type="entry name" value="alpha/beta-Hydrolases"/>
    <property type="match status" value="1"/>
</dbReference>
<dbReference type="PANTHER" id="PTHR43194">
    <property type="entry name" value="HYDROLASE ALPHA/BETA FOLD FAMILY"/>
    <property type="match status" value="1"/>
</dbReference>
<evidence type="ECO:0000313" key="3">
    <source>
        <dbReference type="Proteomes" id="UP000036947"/>
    </source>
</evidence>
<dbReference type="EMBL" id="LFRF01000010">
    <property type="protein sequence ID" value="KND91073.1"/>
    <property type="molecule type" value="Genomic_DNA"/>
</dbReference>
<dbReference type="OrthoDB" id="9978720at2759"/>
<dbReference type="AlphaFoldDB" id="A0A0L0NAC6"/>
<evidence type="ECO:0000256" key="1">
    <source>
        <dbReference type="SAM" id="MobiDB-lite"/>
    </source>
</evidence>